<name>A0ABU1U5E7_9BACL</name>
<dbReference type="EMBL" id="JAVDWA010000010">
    <property type="protein sequence ID" value="MDR7074685.1"/>
    <property type="molecule type" value="Genomic_DNA"/>
</dbReference>
<dbReference type="SUPFAM" id="SSF82171">
    <property type="entry name" value="DPP6 N-terminal domain-like"/>
    <property type="match status" value="1"/>
</dbReference>
<dbReference type="InterPro" id="IPR011042">
    <property type="entry name" value="6-blade_b-propeller_TolB-like"/>
</dbReference>
<dbReference type="Proteomes" id="UP001258181">
    <property type="component" value="Unassembled WGS sequence"/>
</dbReference>
<evidence type="ECO:0000313" key="1">
    <source>
        <dbReference type="EMBL" id="MDR7074685.1"/>
    </source>
</evidence>
<reference evidence="1 2" key="1">
    <citation type="submission" date="2023-07" db="EMBL/GenBank/DDBJ databases">
        <title>Sorghum-associated microbial communities from plants grown in Nebraska, USA.</title>
        <authorList>
            <person name="Schachtman D."/>
        </authorList>
    </citation>
    <scope>NUCLEOTIDE SEQUENCE [LARGE SCALE GENOMIC DNA]</scope>
    <source>
        <strain evidence="1 2">BE211</strain>
    </source>
</reference>
<sequence>MLSRISVAVIFIIALFGSSHVLTVEAAGNQAAFVRDDGLYYIDGDVERKIAEGPKLSYPKISSNGIYISYLSGDSNELWVYNRVTRLKRRVFPSNATMPNWSPIAPLLAWKSDGVLNVIDVSKPASSFQNVTLGAGNYSWTPDGKGFVVSSSANLEPDGWTSVKIFTVPYDANGDLKKVKLLTTLPKASASFFAIGTSKFKWAAGGSEFAFIACPTASLSADSNTLMIVSKDGAATKIAGEMLNNPNWFHWSPKSEKLAYIKGIGRLTTENKKLTVWNSIAEKENSYGTAGFADGDFTWRNEQELVVSRQKESGWNIPKEQRPKAFLTFVNVRDGSSKQLTYPKRMADVYPKTLLDGRLMWVRTNSNMTNVKVMKKNDINSNEKLWINHVKAPSDCYGWQCVLDVYQAR</sequence>
<evidence type="ECO:0008006" key="3">
    <source>
        <dbReference type="Google" id="ProtNLM"/>
    </source>
</evidence>
<gene>
    <name evidence="1" type="ORF">J2X07_003682</name>
</gene>
<accession>A0ABU1U5E7</accession>
<keyword evidence="2" id="KW-1185">Reference proteome</keyword>
<dbReference type="RefSeq" id="WP_310262046.1">
    <property type="nucleotide sequence ID" value="NZ_JAVDWA010000010.1"/>
</dbReference>
<organism evidence="1 2">
    <name type="scientific">Fictibacillus barbaricus</name>
    <dbReference type="NCBI Taxonomy" id="182136"/>
    <lineage>
        <taxon>Bacteria</taxon>
        <taxon>Bacillati</taxon>
        <taxon>Bacillota</taxon>
        <taxon>Bacilli</taxon>
        <taxon>Bacillales</taxon>
        <taxon>Fictibacillaceae</taxon>
        <taxon>Fictibacillus</taxon>
    </lineage>
</organism>
<dbReference type="Gene3D" id="2.120.10.30">
    <property type="entry name" value="TolB, C-terminal domain"/>
    <property type="match status" value="1"/>
</dbReference>
<protein>
    <recommendedName>
        <fullName evidence="3">Translocation protein TolB</fullName>
    </recommendedName>
</protein>
<evidence type="ECO:0000313" key="2">
    <source>
        <dbReference type="Proteomes" id="UP001258181"/>
    </source>
</evidence>
<proteinExistence type="predicted"/>
<comment type="caution">
    <text evidence="1">The sequence shown here is derived from an EMBL/GenBank/DDBJ whole genome shotgun (WGS) entry which is preliminary data.</text>
</comment>